<dbReference type="EMBL" id="UOFU01000284">
    <property type="protein sequence ID" value="VAX02682.1"/>
    <property type="molecule type" value="Genomic_DNA"/>
</dbReference>
<organism evidence="1">
    <name type="scientific">hydrothermal vent metagenome</name>
    <dbReference type="NCBI Taxonomy" id="652676"/>
    <lineage>
        <taxon>unclassified sequences</taxon>
        <taxon>metagenomes</taxon>
        <taxon>ecological metagenomes</taxon>
    </lineage>
</organism>
<name>A0A3B1AFV0_9ZZZZ</name>
<gene>
    <name evidence="1" type="ORF">MNBD_GAMMA20-1697</name>
</gene>
<proteinExistence type="predicted"/>
<evidence type="ECO:0000313" key="1">
    <source>
        <dbReference type="EMBL" id="VAX02682.1"/>
    </source>
</evidence>
<protein>
    <submittedName>
        <fullName evidence="1">Uncharacterized protein</fullName>
    </submittedName>
</protein>
<dbReference type="SUPFAM" id="SSF48695">
    <property type="entry name" value="Multiheme cytochromes"/>
    <property type="match status" value="1"/>
</dbReference>
<sequence length="307" mass="33893">WSVKVASGGKGGGAGRFLAQYEEMREGACGGCHSVEDKCDSCHTRHKFDAKEALDPKSCGTCHMGPDHAQLEYYNSSKHGVIFNIEGKGVEEGGRTPTCVTCHMKGGNHDVSQGLTLGGASQGKFIGNKDSGAKYSQSPNGIFMNEITAETYKRERAKMVAICMDCHSKRFAEHKLAVADGIKIASDAVAGEAIKVIKELYNDGLLNPMPEDRPENPFVGKKLMLTGHQLYEQTSGIEALFFELYKFDLVHAWKGAYHFSPDWTHWYGNAPMKLKLSRIKNEANQLRRLDKLEKELGIEAEKVDFGE</sequence>
<accession>A0A3B1AFV0</accession>
<reference evidence="1" key="1">
    <citation type="submission" date="2018-06" db="EMBL/GenBank/DDBJ databases">
        <authorList>
            <person name="Zhirakovskaya E."/>
        </authorList>
    </citation>
    <scope>NUCLEOTIDE SEQUENCE</scope>
</reference>
<dbReference type="InterPro" id="IPR036280">
    <property type="entry name" value="Multihaem_cyt_sf"/>
</dbReference>
<dbReference type="Pfam" id="PF13447">
    <property type="entry name" value="Multi-haem_cyto"/>
    <property type="match status" value="1"/>
</dbReference>
<dbReference type="Gene3D" id="1.20.850.10">
    <property type="entry name" value="Hydroxylamine Oxidoreductase, Chain A, domain 2"/>
    <property type="match status" value="1"/>
</dbReference>
<dbReference type="AlphaFoldDB" id="A0A3B1AFV0"/>
<feature type="non-terminal residue" evidence="1">
    <location>
        <position position="1"/>
    </location>
</feature>